<protein>
    <recommendedName>
        <fullName evidence="4">DUF1326 domain-containing protein</fullName>
    </recommendedName>
</protein>
<comment type="caution">
    <text evidence="2">The sequence shown here is derived from an EMBL/GenBank/DDBJ whole genome shotgun (WGS) entry which is preliminary data.</text>
</comment>
<evidence type="ECO:0008006" key="4">
    <source>
        <dbReference type="Google" id="ProtNLM"/>
    </source>
</evidence>
<keyword evidence="3" id="KW-1185">Reference proteome</keyword>
<accession>A0ABM9DKG5</accession>
<gene>
    <name evidence="2" type="ORF">MES5069_1630006</name>
</gene>
<evidence type="ECO:0000313" key="3">
    <source>
        <dbReference type="Proteomes" id="UP001153050"/>
    </source>
</evidence>
<dbReference type="Proteomes" id="UP001153050">
    <property type="component" value="Unassembled WGS sequence"/>
</dbReference>
<dbReference type="Pfam" id="PF07040">
    <property type="entry name" value="DUF1326"/>
    <property type="match status" value="1"/>
</dbReference>
<reference evidence="2 3" key="1">
    <citation type="submission" date="2022-03" db="EMBL/GenBank/DDBJ databases">
        <authorList>
            <person name="Brunel B."/>
        </authorList>
    </citation>
    <scope>NUCLEOTIDE SEQUENCE [LARGE SCALE GENOMIC DNA]</scope>
    <source>
        <strain evidence="2">STM5069sample</strain>
    </source>
</reference>
<organism evidence="2 3">
    <name type="scientific">Mesorhizobium escarrei</name>
    <dbReference type="NCBI Taxonomy" id="666018"/>
    <lineage>
        <taxon>Bacteria</taxon>
        <taxon>Pseudomonadati</taxon>
        <taxon>Pseudomonadota</taxon>
        <taxon>Alphaproteobacteria</taxon>
        <taxon>Hyphomicrobiales</taxon>
        <taxon>Phyllobacteriaceae</taxon>
        <taxon>Mesorhizobium</taxon>
    </lineage>
</organism>
<feature type="compositionally biased region" description="Basic residues" evidence="1">
    <location>
        <begin position="164"/>
        <end position="173"/>
    </location>
</feature>
<dbReference type="InterPro" id="IPR009758">
    <property type="entry name" value="DUF1326"/>
</dbReference>
<evidence type="ECO:0000313" key="2">
    <source>
        <dbReference type="EMBL" id="CAH2397116.1"/>
    </source>
</evidence>
<dbReference type="EMBL" id="CAKXZT010000072">
    <property type="protein sequence ID" value="CAH2397116.1"/>
    <property type="molecule type" value="Genomic_DNA"/>
</dbReference>
<name>A0ABM9DKG5_9HYPH</name>
<evidence type="ECO:0000256" key="1">
    <source>
        <dbReference type="SAM" id="MobiDB-lite"/>
    </source>
</evidence>
<sequence>MNAVPQWRLAGDWFDICSCDIPCPCEFAQRPTGNHCQGVLAWHVREGQYGDVNLDGLTLVALGEFEGNLWAGEAKVVMGMYLDEKANERQREALQAIFGGQAGGCRRALPPVSARCVAWSSCRSLSRWRATSPPGGSRFLASSSGMRKRFPVPQHHPASGCRQSTRRARRSARAKLPPGGVLSR</sequence>
<feature type="region of interest" description="Disordered" evidence="1">
    <location>
        <begin position="129"/>
        <end position="184"/>
    </location>
</feature>
<proteinExistence type="predicted"/>